<dbReference type="EMBL" id="AQRA01000003">
    <property type="protein sequence ID" value="EZH74531.1"/>
    <property type="molecule type" value="Genomic_DNA"/>
</dbReference>
<dbReference type="AlphaFoldDB" id="A0A023BWX7"/>
<accession>A0A023BWX7</accession>
<proteinExistence type="predicted"/>
<evidence type="ECO:0000313" key="1">
    <source>
        <dbReference type="EMBL" id="EZH74531.1"/>
    </source>
</evidence>
<name>A0A023BWX7_9FLAO</name>
<organism evidence="1 2">
    <name type="scientific">Aquimarina atlantica</name>
    <dbReference type="NCBI Taxonomy" id="1317122"/>
    <lineage>
        <taxon>Bacteria</taxon>
        <taxon>Pseudomonadati</taxon>
        <taxon>Bacteroidota</taxon>
        <taxon>Flavobacteriia</taxon>
        <taxon>Flavobacteriales</taxon>
        <taxon>Flavobacteriaceae</taxon>
        <taxon>Aquimarina</taxon>
    </lineage>
</organism>
<sequence>MIKVKFWVRAAGLRVFKTEISAVEKPVMEAYVVQDNAYQMDIVCILKTNYIMKKILNLEGVSLLSKTEQSSISGSRGRGFGCYQNGYQCCTWRGGVRLFCDAGTCMSNGRCHFI</sequence>
<reference evidence="1 2" key="1">
    <citation type="submission" date="2014-04" db="EMBL/GenBank/DDBJ databases">
        <title>Aquimarina sp. 22II-S11-z7 Genome Sequencing.</title>
        <authorList>
            <person name="Lai Q."/>
        </authorList>
    </citation>
    <scope>NUCLEOTIDE SEQUENCE [LARGE SCALE GENOMIC DNA]</scope>
    <source>
        <strain evidence="1 2">22II-S11-z7</strain>
    </source>
</reference>
<gene>
    <name evidence="1" type="ORF">ATO12_12235</name>
</gene>
<comment type="caution">
    <text evidence="1">The sequence shown here is derived from an EMBL/GenBank/DDBJ whole genome shotgun (WGS) entry which is preliminary data.</text>
</comment>
<protein>
    <submittedName>
        <fullName evidence="1">Uncharacterized protein</fullName>
    </submittedName>
</protein>
<evidence type="ECO:0000313" key="2">
    <source>
        <dbReference type="Proteomes" id="UP000023541"/>
    </source>
</evidence>
<dbReference type="Proteomes" id="UP000023541">
    <property type="component" value="Unassembled WGS sequence"/>
</dbReference>
<keyword evidence="2" id="KW-1185">Reference proteome</keyword>
<dbReference type="eggNOG" id="ENOG50300DP">
    <property type="taxonomic scope" value="Bacteria"/>
</dbReference>